<protein>
    <submittedName>
        <fullName evidence="3">Uncharacterized protein</fullName>
    </submittedName>
</protein>
<dbReference type="AlphaFoldDB" id="A0A367L545"/>
<feature type="region of interest" description="Disordered" evidence="1">
    <location>
        <begin position="1"/>
        <end position="34"/>
    </location>
</feature>
<reference evidence="3 4" key="1">
    <citation type="journal article" date="2015" name="BMC Genomics">
        <title>Insights from the genome of Ophiocordyceps polyrhachis-furcata to pathogenicity and host specificity in insect fungi.</title>
        <authorList>
            <person name="Wichadakul D."/>
            <person name="Kobmoo N."/>
            <person name="Ingsriswang S."/>
            <person name="Tangphatsornruang S."/>
            <person name="Chantasingh D."/>
            <person name="Luangsa-ard J.J."/>
            <person name="Eurwilaichitr L."/>
        </authorList>
    </citation>
    <scope>NUCLEOTIDE SEQUENCE [LARGE SCALE GENOMIC DNA]</scope>
    <source>
        <strain evidence="3 4">BCC 54312</strain>
    </source>
</reference>
<gene>
    <name evidence="3" type="ORF">L249_3920</name>
</gene>
<name>A0A367L545_9HYPO</name>
<proteinExistence type="predicted"/>
<evidence type="ECO:0000313" key="4">
    <source>
        <dbReference type="Proteomes" id="UP000253664"/>
    </source>
</evidence>
<dbReference type="EMBL" id="LKCN02000014">
    <property type="protein sequence ID" value="RCI09537.1"/>
    <property type="molecule type" value="Genomic_DNA"/>
</dbReference>
<keyword evidence="2" id="KW-0472">Membrane</keyword>
<sequence>MIQADRYKHANSRRRRWSSAGLEQRPGPTHRLSPGPACRGGTIIIVSCHAGVHAVCLLPLLLLLVIYLPAT</sequence>
<organism evidence="3 4">
    <name type="scientific">Ophiocordyceps polyrhachis-furcata BCC 54312</name>
    <dbReference type="NCBI Taxonomy" id="1330021"/>
    <lineage>
        <taxon>Eukaryota</taxon>
        <taxon>Fungi</taxon>
        <taxon>Dikarya</taxon>
        <taxon>Ascomycota</taxon>
        <taxon>Pezizomycotina</taxon>
        <taxon>Sordariomycetes</taxon>
        <taxon>Hypocreomycetidae</taxon>
        <taxon>Hypocreales</taxon>
        <taxon>Ophiocordycipitaceae</taxon>
        <taxon>Ophiocordyceps</taxon>
    </lineage>
</organism>
<dbReference type="Proteomes" id="UP000253664">
    <property type="component" value="Unassembled WGS sequence"/>
</dbReference>
<evidence type="ECO:0000256" key="2">
    <source>
        <dbReference type="SAM" id="Phobius"/>
    </source>
</evidence>
<keyword evidence="4" id="KW-1185">Reference proteome</keyword>
<keyword evidence="2" id="KW-0812">Transmembrane</keyword>
<evidence type="ECO:0000256" key="1">
    <source>
        <dbReference type="SAM" id="MobiDB-lite"/>
    </source>
</evidence>
<comment type="caution">
    <text evidence="3">The sequence shown here is derived from an EMBL/GenBank/DDBJ whole genome shotgun (WGS) entry which is preliminary data.</text>
</comment>
<keyword evidence="2" id="KW-1133">Transmembrane helix</keyword>
<evidence type="ECO:0000313" key="3">
    <source>
        <dbReference type="EMBL" id="RCI09537.1"/>
    </source>
</evidence>
<accession>A0A367L545</accession>
<feature type="transmembrane region" description="Helical" evidence="2">
    <location>
        <begin position="43"/>
        <end position="68"/>
    </location>
</feature>